<proteinExistence type="predicted"/>
<dbReference type="EMBL" id="JBANQN010000004">
    <property type="protein sequence ID" value="KAK6792596.1"/>
    <property type="molecule type" value="Genomic_DNA"/>
</dbReference>
<comment type="caution">
    <text evidence="1">The sequence shown here is derived from an EMBL/GenBank/DDBJ whole genome shotgun (WGS) entry which is preliminary data.</text>
</comment>
<evidence type="ECO:0000313" key="2">
    <source>
        <dbReference type="Proteomes" id="UP001371456"/>
    </source>
</evidence>
<organism evidence="1 2">
    <name type="scientific">Solanum bulbocastanum</name>
    <name type="common">Wild potato</name>
    <dbReference type="NCBI Taxonomy" id="147425"/>
    <lineage>
        <taxon>Eukaryota</taxon>
        <taxon>Viridiplantae</taxon>
        <taxon>Streptophyta</taxon>
        <taxon>Embryophyta</taxon>
        <taxon>Tracheophyta</taxon>
        <taxon>Spermatophyta</taxon>
        <taxon>Magnoliopsida</taxon>
        <taxon>eudicotyledons</taxon>
        <taxon>Gunneridae</taxon>
        <taxon>Pentapetalae</taxon>
        <taxon>asterids</taxon>
        <taxon>lamiids</taxon>
        <taxon>Solanales</taxon>
        <taxon>Solanaceae</taxon>
        <taxon>Solanoideae</taxon>
        <taxon>Solaneae</taxon>
        <taxon>Solanum</taxon>
    </lineage>
</organism>
<name>A0AAN8YHW6_SOLBU</name>
<dbReference type="Proteomes" id="UP001371456">
    <property type="component" value="Unassembled WGS sequence"/>
</dbReference>
<gene>
    <name evidence="1" type="ORF">RDI58_011677</name>
</gene>
<protein>
    <submittedName>
        <fullName evidence="1">Uncharacterized protein</fullName>
    </submittedName>
</protein>
<accession>A0AAN8YHW6</accession>
<sequence length="91" mass="10183">MVAVTTSSSTTTNNHQFFLHCPHSLVLPFLPPLLPPPSSPPLPPQQPSPHHLYLRCYHQHLICHSTTLSFTSLATTIIFLTIPCPVTKRNY</sequence>
<reference evidence="1 2" key="1">
    <citation type="submission" date="2024-02" db="EMBL/GenBank/DDBJ databases">
        <title>de novo genome assembly of Solanum bulbocastanum strain 11H21.</title>
        <authorList>
            <person name="Hosaka A.J."/>
        </authorList>
    </citation>
    <scope>NUCLEOTIDE SEQUENCE [LARGE SCALE GENOMIC DNA]</scope>
    <source>
        <tissue evidence="1">Young leaves</tissue>
    </source>
</reference>
<dbReference type="AlphaFoldDB" id="A0AAN8YHW6"/>
<evidence type="ECO:0000313" key="1">
    <source>
        <dbReference type="EMBL" id="KAK6792596.1"/>
    </source>
</evidence>
<keyword evidence="2" id="KW-1185">Reference proteome</keyword>